<proteinExistence type="predicted"/>
<evidence type="ECO:0000256" key="5">
    <source>
        <dbReference type="ARBA" id="ARBA00022840"/>
    </source>
</evidence>
<accession>A0ABR5T3D1</accession>
<reference evidence="9 10" key="1">
    <citation type="submission" date="2015-11" db="EMBL/GenBank/DDBJ databases">
        <authorList>
            <person name="Sahl J."/>
            <person name="Wagner D."/>
            <person name="Keim P."/>
        </authorList>
    </citation>
    <scope>NUCLEOTIDE SEQUENCE [LARGE SCALE GENOMIC DNA]</scope>
    <source>
        <strain evidence="9 10">BDU18</strain>
    </source>
</reference>
<gene>
    <name evidence="9" type="ORF">WS72_20285</name>
</gene>
<protein>
    <submittedName>
        <fullName evidence="9">Phosphonate ABC transporter</fullName>
    </submittedName>
</protein>
<sequence length="283" mass="30089">MNLPVGTPSIDALGHAPMSFAPISAMPPRAVSGAETKLAVRGLSMRYPNGHLALRALDLSVRAGEFAVILGSNGCGKSTFLKCVAGLNRPTSGTIEIAGRNLAGLSGETLRVARLPIALISQHANLVKRRSVLANVCTGALGRYRTWETAFGRVPRAEVEPSRAFLDEVGLLHLARQRASTLSGGQAQRVAVARALAQRPQVLLADEPLASLDPEAAEEVMRLLRRLTSEDGIAIVCVLHQPALAQRYADRLIGLRQGEVVFDDAAASVDPARVARLYASEPQ</sequence>
<evidence type="ECO:0000313" key="10">
    <source>
        <dbReference type="Proteomes" id="UP000070255"/>
    </source>
</evidence>
<dbReference type="Proteomes" id="UP000070255">
    <property type="component" value="Unassembled WGS sequence"/>
</dbReference>
<dbReference type="InterPro" id="IPR027417">
    <property type="entry name" value="P-loop_NTPase"/>
</dbReference>
<comment type="caution">
    <text evidence="9">The sequence shown here is derived from an EMBL/GenBank/DDBJ whole genome shotgun (WGS) entry which is preliminary data.</text>
</comment>
<keyword evidence="7" id="KW-0472">Membrane</keyword>
<evidence type="ECO:0000256" key="6">
    <source>
        <dbReference type="ARBA" id="ARBA00022967"/>
    </source>
</evidence>
<evidence type="ECO:0000313" key="9">
    <source>
        <dbReference type="EMBL" id="KWZ37335.1"/>
    </source>
</evidence>
<evidence type="ECO:0000256" key="7">
    <source>
        <dbReference type="ARBA" id="ARBA00023136"/>
    </source>
</evidence>
<dbReference type="InterPro" id="IPR015854">
    <property type="entry name" value="ABC_transpr_LolD-like"/>
</dbReference>
<dbReference type="InterPro" id="IPR003593">
    <property type="entry name" value="AAA+_ATPase"/>
</dbReference>
<dbReference type="EMBL" id="LNJQ01000004">
    <property type="protein sequence ID" value="KWZ37335.1"/>
    <property type="molecule type" value="Genomic_DNA"/>
</dbReference>
<keyword evidence="10" id="KW-1185">Reference proteome</keyword>
<feature type="domain" description="ABC transporter" evidence="8">
    <location>
        <begin position="38"/>
        <end position="282"/>
    </location>
</feature>
<evidence type="ECO:0000256" key="2">
    <source>
        <dbReference type="ARBA" id="ARBA00022475"/>
    </source>
</evidence>
<organism evidence="9 10">
    <name type="scientific">Burkholderia savannae</name>
    <dbReference type="NCBI Taxonomy" id="1637837"/>
    <lineage>
        <taxon>Bacteria</taxon>
        <taxon>Pseudomonadati</taxon>
        <taxon>Pseudomonadota</taxon>
        <taxon>Betaproteobacteria</taxon>
        <taxon>Burkholderiales</taxon>
        <taxon>Burkholderiaceae</taxon>
        <taxon>Burkholderia</taxon>
        <taxon>pseudomallei group</taxon>
    </lineage>
</organism>
<keyword evidence="2" id="KW-1003">Cell membrane</keyword>
<dbReference type="PROSITE" id="PS00211">
    <property type="entry name" value="ABC_TRANSPORTER_1"/>
    <property type="match status" value="1"/>
</dbReference>
<dbReference type="PROSITE" id="PS50893">
    <property type="entry name" value="ABC_TRANSPORTER_2"/>
    <property type="match status" value="1"/>
</dbReference>
<dbReference type="InterPro" id="IPR003439">
    <property type="entry name" value="ABC_transporter-like_ATP-bd"/>
</dbReference>
<keyword evidence="4" id="KW-0547">Nucleotide-binding</keyword>
<dbReference type="InterPro" id="IPR017871">
    <property type="entry name" value="ABC_transporter-like_CS"/>
</dbReference>
<dbReference type="InterPro" id="IPR012693">
    <property type="entry name" value="ABC_transpr_PhnC"/>
</dbReference>
<evidence type="ECO:0000256" key="3">
    <source>
        <dbReference type="ARBA" id="ARBA00022519"/>
    </source>
</evidence>
<keyword evidence="1" id="KW-0813">Transport</keyword>
<dbReference type="PANTHER" id="PTHR24220">
    <property type="entry name" value="IMPORT ATP-BINDING PROTEIN"/>
    <property type="match status" value="1"/>
</dbReference>
<dbReference type="Pfam" id="PF00005">
    <property type="entry name" value="ABC_tran"/>
    <property type="match status" value="1"/>
</dbReference>
<evidence type="ECO:0000259" key="8">
    <source>
        <dbReference type="PROSITE" id="PS50893"/>
    </source>
</evidence>
<dbReference type="Gene3D" id="3.40.50.300">
    <property type="entry name" value="P-loop containing nucleotide triphosphate hydrolases"/>
    <property type="match status" value="1"/>
</dbReference>
<dbReference type="NCBIfam" id="TIGR02315">
    <property type="entry name" value="ABC_phnC"/>
    <property type="match status" value="1"/>
</dbReference>
<evidence type="ECO:0000256" key="4">
    <source>
        <dbReference type="ARBA" id="ARBA00022741"/>
    </source>
</evidence>
<keyword evidence="6" id="KW-1278">Translocase</keyword>
<keyword evidence="5" id="KW-0067">ATP-binding</keyword>
<dbReference type="SMART" id="SM00382">
    <property type="entry name" value="AAA"/>
    <property type="match status" value="1"/>
</dbReference>
<keyword evidence="3" id="KW-0997">Cell inner membrane</keyword>
<evidence type="ECO:0000256" key="1">
    <source>
        <dbReference type="ARBA" id="ARBA00022448"/>
    </source>
</evidence>
<name>A0ABR5T3D1_9BURK</name>
<dbReference type="SUPFAM" id="SSF52540">
    <property type="entry name" value="P-loop containing nucleoside triphosphate hydrolases"/>
    <property type="match status" value="1"/>
</dbReference>
<dbReference type="CDD" id="cd03256">
    <property type="entry name" value="ABC_PhnC_transporter"/>
    <property type="match status" value="1"/>
</dbReference>